<dbReference type="GO" id="GO:0050852">
    <property type="term" value="P:T cell receptor signaling pathway"/>
    <property type="evidence" value="ECO:0007669"/>
    <property type="project" value="TreeGrafter"/>
</dbReference>
<name>A0A672FPX8_SALFA</name>
<dbReference type="AlphaFoldDB" id="A0A672FPX8"/>
<feature type="domain" description="Ig-like" evidence="4">
    <location>
        <begin position="2"/>
        <end position="140"/>
    </location>
</feature>
<dbReference type="InterPro" id="IPR050504">
    <property type="entry name" value="IgSF_BTN/MOG"/>
</dbReference>
<protein>
    <recommendedName>
        <fullName evidence="4">Ig-like domain-containing protein</fullName>
    </recommendedName>
</protein>
<evidence type="ECO:0000313" key="5">
    <source>
        <dbReference type="Ensembl" id="ENSSFAP00005000614.1"/>
    </source>
</evidence>
<organism evidence="5 6">
    <name type="scientific">Salarias fasciatus</name>
    <name type="common">Jewelled blenny</name>
    <name type="synonym">Blennius fasciatus</name>
    <dbReference type="NCBI Taxonomy" id="181472"/>
    <lineage>
        <taxon>Eukaryota</taxon>
        <taxon>Metazoa</taxon>
        <taxon>Chordata</taxon>
        <taxon>Craniata</taxon>
        <taxon>Vertebrata</taxon>
        <taxon>Euteleostomi</taxon>
        <taxon>Actinopterygii</taxon>
        <taxon>Neopterygii</taxon>
        <taxon>Teleostei</taxon>
        <taxon>Neoteleostei</taxon>
        <taxon>Acanthomorphata</taxon>
        <taxon>Ovalentaria</taxon>
        <taxon>Blenniimorphae</taxon>
        <taxon>Blenniiformes</taxon>
        <taxon>Blennioidei</taxon>
        <taxon>Blenniidae</taxon>
        <taxon>Salariinae</taxon>
        <taxon>Salarias</taxon>
    </lineage>
</organism>
<proteinExistence type="predicted"/>
<evidence type="ECO:0000256" key="2">
    <source>
        <dbReference type="ARBA" id="ARBA00023136"/>
    </source>
</evidence>
<evidence type="ECO:0000259" key="4">
    <source>
        <dbReference type="PROSITE" id="PS50835"/>
    </source>
</evidence>
<dbReference type="PANTHER" id="PTHR24100">
    <property type="entry name" value="BUTYROPHILIN"/>
    <property type="match status" value="1"/>
</dbReference>
<dbReference type="GO" id="GO:0009897">
    <property type="term" value="C:external side of plasma membrane"/>
    <property type="evidence" value="ECO:0007669"/>
    <property type="project" value="TreeGrafter"/>
</dbReference>
<dbReference type="InParanoid" id="A0A672FPX8"/>
<reference evidence="5" key="2">
    <citation type="submission" date="2025-08" db="UniProtKB">
        <authorList>
            <consortium name="Ensembl"/>
        </authorList>
    </citation>
    <scope>IDENTIFICATION</scope>
</reference>
<dbReference type="GO" id="GO:0001817">
    <property type="term" value="P:regulation of cytokine production"/>
    <property type="evidence" value="ECO:0007669"/>
    <property type="project" value="TreeGrafter"/>
</dbReference>
<dbReference type="InterPro" id="IPR013106">
    <property type="entry name" value="Ig_V-set"/>
</dbReference>
<dbReference type="PROSITE" id="PS50835">
    <property type="entry name" value="IG_LIKE"/>
    <property type="match status" value="1"/>
</dbReference>
<dbReference type="GO" id="GO:0005102">
    <property type="term" value="F:signaling receptor binding"/>
    <property type="evidence" value="ECO:0007669"/>
    <property type="project" value="TreeGrafter"/>
</dbReference>
<dbReference type="Ensembl" id="ENSSFAT00005000642.1">
    <property type="protein sequence ID" value="ENSSFAP00005000614.1"/>
    <property type="gene ID" value="ENSSFAG00005000447.1"/>
</dbReference>
<comment type="subcellular location">
    <subcellularLocation>
        <location evidence="1">Membrane</location>
    </subcellularLocation>
</comment>
<keyword evidence="2" id="KW-0472">Membrane</keyword>
<dbReference type="InterPro" id="IPR013783">
    <property type="entry name" value="Ig-like_fold"/>
</dbReference>
<keyword evidence="3" id="KW-0393">Immunoglobulin domain</keyword>
<evidence type="ECO:0000313" key="6">
    <source>
        <dbReference type="Proteomes" id="UP000472267"/>
    </source>
</evidence>
<reference evidence="5" key="3">
    <citation type="submission" date="2025-09" db="UniProtKB">
        <authorList>
            <consortium name="Ensembl"/>
        </authorList>
    </citation>
    <scope>IDENTIFICATION</scope>
</reference>
<keyword evidence="6" id="KW-1185">Reference proteome</keyword>
<dbReference type="PANTHER" id="PTHR24100:SF151">
    <property type="entry name" value="ICOS LIGAND"/>
    <property type="match status" value="1"/>
</dbReference>
<dbReference type="InterPro" id="IPR036179">
    <property type="entry name" value="Ig-like_dom_sf"/>
</dbReference>
<dbReference type="SUPFAM" id="SSF48726">
    <property type="entry name" value="Immunoglobulin"/>
    <property type="match status" value="1"/>
</dbReference>
<sequence>GPAPSPAPGPGPHCDLRDACGLRSVFSGLLSCDFNNLTCSTDGFSLLSHCSSVFSLIGCWRSEEPDLKDQPVLLYRDGHFDPDNHPSYRNRVDLKDVKDGDVSLILKNVTFNDRGTFECYVIQGGEQSRKKRSEDTESLSLVSLSVVPPALHHPLPHSVSVCRRPRRTRRGWRTCWSDCWCDCSCSGCCWCCDASKIPEESDSRC</sequence>
<accession>A0A672FPX8</accession>
<reference evidence="5" key="1">
    <citation type="submission" date="2019-06" db="EMBL/GenBank/DDBJ databases">
        <authorList>
            <consortium name="Wellcome Sanger Institute Data Sharing"/>
        </authorList>
    </citation>
    <scope>NUCLEOTIDE SEQUENCE [LARGE SCALE GENOMIC DNA]</scope>
</reference>
<evidence type="ECO:0000256" key="1">
    <source>
        <dbReference type="ARBA" id="ARBA00004370"/>
    </source>
</evidence>
<dbReference type="InterPro" id="IPR007110">
    <property type="entry name" value="Ig-like_dom"/>
</dbReference>
<dbReference type="Gene3D" id="2.60.40.10">
    <property type="entry name" value="Immunoglobulins"/>
    <property type="match status" value="1"/>
</dbReference>
<evidence type="ECO:0000256" key="3">
    <source>
        <dbReference type="ARBA" id="ARBA00023319"/>
    </source>
</evidence>
<dbReference type="Pfam" id="PF07686">
    <property type="entry name" value="V-set"/>
    <property type="match status" value="1"/>
</dbReference>
<dbReference type="Proteomes" id="UP000472267">
    <property type="component" value="Chromosome 3"/>
</dbReference>